<sequence length="343" mass="34909">MDGVGEGIYGIGVVEGLGAEDVEEGALAVKGGAVVYVGVRLDNPDELFDGVVEVELDLVGRRADRLITCELKLLNEVLVGVLGHAAALIGIKEHVVHEERSGNERLVVGVGALDRAAGGGGEGVDGPEALVNGAKINVDADLVVLESNEGESKPGVLAEPELERNVEGGLGESVTRSANLAGSVGLARTIYRRERRIGQVGELGGVADHGPVPLLLGSVDGELVPDVHPVAVMAINALAANLYLYLGDELLTREVKPPSVNTLVGGAGELLANLGEGNLKNGGVGKISVTGDGAGDTPSEISLAIEGLLNGLHCEVGVTPVGHLPVGNLGITSKVNILCAVSY</sequence>
<organism evidence="1">
    <name type="scientific">viral metagenome</name>
    <dbReference type="NCBI Taxonomy" id="1070528"/>
    <lineage>
        <taxon>unclassified sequences</taxon>
        <taxon>metagenomes</taxon>
        <taxon>organismal metagenomes</taxon>
    </lineage>
</organism>
<name>A0A6C0HY85_9ZZZZ</name>
<protein>
    <submittedName>
        <fullName evidence="1">Uncharacterized protein</fullName>
    </submittedName>
</protein>
<dbReference type="AlphaFoldDB" id="A0A6C0HY85"/>
<reference evidence="1" key="1">
    <citation type="journal article" date="2020" name="Nature">
        <title>Giant virus diversity and host interactions through global metagenomics.</title>
        <authorList>
            <person name="Schulz F."/>
            <person name="Roux S."/>
            <person name="Paez-Espino D."/>
            <person name="Jungbluth S."/>
            <person name="Walsh D.A."/>
            <person name="Denef V.J."/>
            <person name="McMahon K.D."/>
            <person name="Konstantinidis K.T."/>
            <person name="Eloe-Fadrosh E.A."/>
            <person name="Kyrpides N.C."/>
            <person name="Woyke T."/>
        </authorList>
    </citation>
    <scope>NUCLEOTIDE SEQUENCE</scope>
    <source>
        <strain evidence="1">GVMAG-M-3300023184-17</strain>
    </source>
</reference>
<dbReference type="EMBL" id="MN740041">
    <property type="protein sequence ID" value="QHT85462.1"/>
    <property type="molecule type" value="Genomic_DNA"/>
</dbReference>
<evidence type="ECO:0000313" key="1">
    <source>
        <dbReference type="EMBL" id="QHT85462.1"/>
    </source>
</evidence>
<proteinExistence type="predicted"/>
<accession>A0A6C0HY85</accession>